<dbReference type="RefSeq" id="WP_337960487.1">
    <property type="nucleotide sequence ID" value="NZ_CP097263.1"/>
</dbReference>
<name>A0ABV6MW11_9PSEU</name>
<organism evidence="1 2">
    <name type="scientific">Kutzneria chonburiensis</name>
    <dbReference type="NCBI Taxonomy" id="1483604"/>
    <lineage>
        <taxon>Bacteria</taxon>
        <taxon>Bacillati</taxon>
        <taxon>Actinomycetota</taxon>
        <taxon>Actinomycetes</taxon>
        <taxon>Pseudonocardiales</taxon>
        <taxon>Pseudonocardiaceae</taxon>
        <taxon>Kutzneria</taxon>
    </lineage>
</organism>
<dbReference type="Proteomes" id="UP001589810">
    <property type="component" value="Unassembled WGS sequence"/>
</dbReference>
<gene>
    <name evidence="1" type="ORF">ACFFH7_23410</name>
</gene>
<dbReference type="Pfam" id="PF13707">
    <property type="entry name" value="RloB"/>
    <property type="match status" value="1"/>
</dbReference>
<evidence type="ECO:0000313" key="2">
    <source>
        <dbReference type="Proteomes" id="UP001589810"/>
    </source>
</evidence>
<dbReference type="EMBL" id="JBHLUD010000007">
    <property type="protein sequence ID" value="MFC0544474.1"/>
    <property type="molecule type" value="Genomic_DNA"/>
</dbReference>
<keyword evidence="2" id="KW-1185">Reference proteome</keyword>
<sequence>MMARRGAESLGRRGPRRERKPRILIYCEGTRTEPAYFVGLVRHMRTALVDVVRCDVKGIGCDPLTVVRRAEQKWVEDKRRTGGETYDQVWCVVDHDDHATLDAAIARASKAGIHLVVSTPCFDYWVLLHYADHRKSSNVKDIERKLDKHIPGYDKKLPDSFPYDRYPDAVRRAEGAAPSSNAIGPNPSTAVHLVVTAMGETTR</sequence>
<dbReference type="InterPro" id="IPR025591">
    <property type="entry name" value="RloB"/>
</dbReference>
<proteinExistence type="predicted"/>
<protein>
    <submittedName>
        <fullName evidence="1">RloB family protein</fullName>
    </submittedName>
</protein>
<evidence type="ECO:0000313" key="1">
    <source>
        <dbReference type="EMBL" id="MFC0544474.1"/>
    </source>
</evidence>
<accession>A0ABV6MW11</accession>
<reference evidence="1 2" key="1">
    <citation type="submission" date="2024-09" db="EMBL/GenBank/DDBJ databases">
        <authorList>
            <person name="Sun Q."/>
            <person name="Mori K."/>
        </authorList>
    </citation>
    <scope>NUCLEOTIDE SEQUENCE [LARGE SCALE GENOMIC DNA]</scope>
    <source>
        <strain evidence="1 2">TBRC 1432</strain>
    </source>
</reference>
<comment type="caution">
    <text evidence="1">The sequence shown here is derived from an EMBL/GenBank/DDBJ whole genome shotgun (WGS) entry which is preliminary data.</text>
</comment>